<dbReference type="Gene3D" id="3.30.420.240">
    <property type="match status" value="1"/>
</dbReference>
<gene>
    <name evidence="1" type="ORF">UW68_C0055G0005</name>
</gene>
<organism evidence="1 2">
    <name type="scientific">Candidatus Collierbacteria bacterium GW2011_GWB1_44_6</name>
    <dbReference type="NCBI Taxonomy" id="1618384"/>
    <lineage>
        <taxon>Bacteria</taxon>
        <taxon>Candidatus Collieribacteriota</taxon>
    </lineage>
</organism>
<accession>A0A0G1LSK5</accession>
<dbReference type="STRING" id="1618384.UW68_C0055G0005"/>
<dbReference type="AlphaFoldDB" id="A0A0G1LSK5"/>
<comment type="caution">
    <text evidence="1">The sequence shown here is derived from an EMBL/GenBank/DDBJ whole genome shotgun (WGS) entry which is preliminary data.</text>
</comment>
<dbReference type="Proteomes" id="UP000034835">
    <property type="component" value="Unassembled WGS sequence"/>
</dbReference>
<proteinExistence type="predicted"/>
<sequence length="506" mass="57801">MSDPKLRQLFLSWRLDSYKFAREACGLNGPTPGLDALSNQQIEGCRHISLLTTAKWKLALGQPMTETEKIYSKKIGISIMSGQGTGKDFWVGLHILWFLSCFEFPIIGATAPTQHQLKDVLWSQIYKIANRRKEDGSYYFVLRDKFEIQADKVYMKEYEGKQWYAVARTTNAKGSADEQAETLAGLHEHNLMLPIDEATGVPDPVFKPFDGAMTQECNFGVLIFNPTRSTGYAIRSQFQDREHWVCLRWNAEESDIVTKASIEEKARRHGRDSNFFRIRVLGLPPSVGSDELIPWDWVMDAVNRDVQPMDDDPLIFIIDVGAGGDDTALCRRKGPQVMPFEVTNIAEPEILTNWLLRRILTEEPRFAFIDPIGVGWGIAGHLTDRVKNGVTEIIGVNVAEAAAEDARFSRLRDELWWKTREEFEARTISIPDDPLLIDELTAIKVDQERLDGKIKVEGKRDLRKRIDSPNRADTIMMSQFYGKFYIRKMAQKKKAKHEAQPSWRVT</sequence>
<evidence type="ECO:0000313" key="2">
    <source>
        <dbReference type="Proteomes" id="UP000034835"/>
    </source>
</evidence>
<dbReference type="Gene3D" id="3.40.50.300">
    <property type="entry name" value="P-loop containing nucleotide triphosphate hydrolases"/>
    <property type="match status" value="1"/>
</dbReference>
<protein>
    <recommendedName>
        <fullName evidence="3">Terminase</fullName>
    </recommendedName>
</protein>
<dbReference type="InterPro" id="IPR027417">
    <property type="entry name" value="P-loop_NTPase"/>
</dbReference>
<dbReference type="EMBL" id="LCJG01000055">
    <property type="protein sequence ID" value="KKT71812.1"/>
    <property type="molecule type" value="Genomic_DNA"/>
</dbReference>
<name>A0A0G1LSK5_9BACT</name>
<evidence type="ECO:0000313" key="1">
    <source>
        <dbReference type="EMBL" id="KKT71812.1"/>
    </source>
</evidence>
<reference evidence="1 2" key="1">
    <citation type="journal article" date="2015" name="Nature">
        <title>rRNA introns, odd ribosomes, and small enigmatic genomes across a large radiation of phyla.</title>
        <authorList>
            <person name="Brown C.T."/>
            <person name="Hug L.A."/>
            <person name="Thomas B.C."/>
            <person name="Sharon I."/>
            <person name="Castelle C.J."/>
            <person name="Singh A."/>
            <person name="Wilkins M.J."/>
            <person name="Williams K.H."/>
            <person name="Banfield J.F."/>
        </authorList>
    </citation>
    <scope>NUCLEOTIDE SEQUENCE [LARGE SCALE GENOMIC DNA]</scope>
</reference>
<evidence type="ECO:0008006" key="3">
    <source>
        <dbReference type="Google" id="ProtNLM"/>
    </source>
</evidence>